<accession>A0A1X1SWS2</accession>
<dbReference type="AlphaFoldDB" id="A0A1X1SWS2"/>
<evidence type="ECO:0000313" key="2">
    <source>
        <dbReference type="Proteomes" id="UP000467385"/>
    </source>
</evidence>
<organism evidence="1 2">
    <name type="scientific">Mycobacterium conspicuum</name>
    <dbReference type="NCBI Taxonomy" id="44010"/>
    <lineage>
        <taxon>Bacteria</taxon>
        <taxon>Bacillati</taxon>
        <taxon>Actinomycetota</taxon>
        <taxon>Actinomycetes</taxon>
        <taxon>Mycobacteriales</taxon>
        <taxon>Mycobacteriaceae</taxon>
        <taxon>Mycobacterium</taxon>
    </lineage>
</organism>
<dbReference type="OrthoDB" id="4735650at2"/>
<dbReference type="EMBL" id="AP022613">
    <property type="protein sequence ID" value="BBZ37339.1"/>
    <property type="molecule type" value="Genomic_DNA"/>
</dbReference>
<evidence type="ECO:0000313" key="1">
    <source>
        <dbReference type="EMBL" id="BBZ37339.1"/>
    </source>
</evidence>
<keyword evidence="2" id="KW-1185">Reference proteome</keyword>
<dbReference type="STRING" id="44010.AWC00_25310"/>
<reference evidence="1 2" key="1">
    <citation type="journal article" date="2019" name="Emerg. Microbes Infect.">
        <title>Comprehensive subspecies identification of 175 nontuberculous mycobacteria species based on 7547 genomic profiles.</title>
        <authorList>
            <person name="Matsumoto Y."/>
            <person name="Kinjo T."/>
            <person name="Motooka D."/>
            <person name="Nabeya D."/>
            <person name="Jung N."/>
            <person name="Uechi K."/>
            <person name="Horii T."/>
            <person name="Iida T."/>
            <person name="Fujita J."/>
            <person name="Nakamura S."/>
        </authorList>
    </citation>
    <scope>NUCLEOTIDE SEQUENCE [LARGE SCALE GENOMIC DNA]</scope>
    <source>
        <strain evidence="1 2">JCM 14738</strain>
    </source>
</reference>
<dbReference type="SUPFAM" id="SSF52091">
    <property type="entry name" value="SpoIIaa-like"/>
    <property type="match status" value="1"/>
</dbReference>
<dbReference type="RefSeq" id="WP_085235580.1">
    <property type="nucleotide sequence ID" value="NZ_AP022613.1"/>
</dbReference>
<name>A0A1X1SWS2_9MYCO</name>
<dbReference type="InterPro" id="IPR036513">
    <property type="entry name" value="STAS_dom_sf"/>
</dbReference>
<dbReference type="Proteomes" id="UP000467385">
    <property type="component" value="Chromosome"/>
</dbReference>
<dbReference type="PROSITE" id="PS50801">
    <property type="entry name" value="STAS"/>
    <property type="match status" value="1"/>
</dbReference>
<proteinExistence type="predicted"/>
<gene>
    <name evidence="1" type="ORF">MCNS_04020</name>
</gene>
<protein>
    <submittedName>
        <fullName evidence="1">Sulfate transporter</fullName>
    </submittedName>
</protein>
<dbReference type="Gene3D" id="3.30.750.24">
    <property type="entry name" value="STAS domain"/>
    <property type="match status" value="1"/>
</dbReference>
<dbReference type="Pfam" id="PF01740">
    <property type="entry name" value="STAS"/>
    <property type="match status" value="1"/>
</dbReference>
<dbReference type="CDD" id="cd07043">
    <property type="entry name" value="STAS_anti-anti-sigma_factors"/>
    <property type="match status" value="1"/>
</dbReference>
<sequence length="146" mass="15808">MTLAIAEPVARPVSDAHTFEYGGARVRAHCRHLATVVTLRGEIDGLNADRIREYVKRFALEQANVVIDMNDVTHFAPAGISLLHGLDEDCRAAGAEWTLVASPAVIELLDGTTFSTARSVHAALRTLADAIVSRRQLVLPLIKKTA</sequence>
<dbReference type="InterPro" id="IPR002645">
    <property type="entry name" value="STAS_dom"/>
</dbReference>